<dbReference type="GO" id="GO:0006412">
    <property type="term" value="P:translation"/>
    <property type="evidence" value="ECO:0007669"/>
    <property type="project" value="UniProtKB-UniRule"/>
</dbReference>
<protein>
    <recommendedName>
        <fullName evidence="6">Large ribosomal subunit protein bL21</fullName>
    </recommendedName>
</protein>
<keyword evidence="3 6" id="KW-0694">RNA-binding</keyword>
<comment type="function">
    <text evidence="6 7">This protein binds to 23S rRNA in the presence of protein L20.</text>
</comment>
<evidence type="ECO:0000313" key="8">
    <source>
        <dbReference type="EMBL" id="OGY28335.1"/>
    </source>
</evidence>
<dbReference type="Proteomes" id="UP000176645">
    <property type="component" value="Unassembled WGS sequence"/>
</dbReference>
<dbReference type="GO" id="GO:0005840">
    <property type="term" value="C:ribosome"/>
    <property type="evidence" value="ECO:0007669"/>
    <property type="project" value="UniProtKB-KW"/>
</dbReference>
<dbReference type="GO" id="GO:0003735">
    <property type="term" value="F:structural constituent of ribosome"/>
    <property type="evidence" value="ECO:0007669"/>
    <property type="project" value="InterPro"/>
</dbReference>
<evidence type="ECO:0000256" key="1">
    <source>
        <dbReference type="ARBA" id="ARBA00008563"/>
    </source>
</evidence>
<dbReference type="GO" id="GO:1990904">
    <property type="term" value="C:ribonucleoprotein complex"/>
    <property type="evidence" value="ECO:0007669"/>
    <property type="project" value="UniProtKB-KW"/>
</dbReference>
<evidence type="ECO:0000256" key="6">
    <source>
        <dbReference type="HAMAP-Rule" id="MF_01363"/>
    </source>
</evidence>
<dbReference type="HAMAP" id="MF_01363">
    <property type="entry name" value="Ribosomal_bL21"/>
    <property type="match status" value="1"/>
</dbReference>
<dbReference type="InterPro" id="IPR001787">
    <property type="entry name" value="Ribosomal_bL21"/>
</dbReference>
<dbReference type="InterPro" id="IPR036164">
    <property type="entry name" value="bL21-like_sf"/>
</dbReference>
<dbReference type="GO" id="GO:0019843">
    <property type="term" value="F:rRNA binding"/>
    <property type="evidence" value="ECO:0007669"/>
    <property type="project" value="UniProtKB-UniRule"/>
</dbReference>
<dbReference type="EMBL" id="MHCU01000004">
    <property type="protein sequence ID" value="OGY28335.1"/>
    <property type="molecule type" value="Genomic_DNA"/>
</dbReference>
<dbReference type="SUPFAM" id="SSF141091">
    <property type="entry name" value="L21p-like"/>
    <property type="match status" value="1"/>
</dbReference>
<evidence type="ECO:0000256" key="5">
    <source>
        <dbReference type="ARBA" id="ARBA00023274"/>
    </source>
</evidence>
<dbReference type="NCBIfam" id="TIGR00061">
    <property type="entry name" value="L21"/>
    <property type="match status" value="1"/>
</dbReference>
<gene>
    <name evidence="6" type="primary">rplU</name>
    <name evidence="8" type="ORF">A2Z42_03140</name>
</gene>
<dbReference type="PANTHER" id="PTHR21349">
    <property type="entry name" value="50S RIBOSOMAL PROTEIN L21"/>
    <property type="match status" value="1"/>
</dbReference>
<accession>A0A1G1WKS0</accession>
<evidence type="ECO:0000256" key="2">
    <source>
        <dbReference type="ARBA" id="ARBA00022730"/>
    </source>
</evidence>
<dbReference type="GO" id="GO:0005737">
    <property type="term" value="C:cytoplasm"/>
    <property type="evidence" value="ECO:0007669"/>
    <property type="project" value="UniProtKB-ARBA"/>
</dbReference>
<comment type="subunit">
    <text evidence="6">Part of the 50S ribosomal subunit. Contacts protein L20.</text>
</comment>
<dbReference type="AlphaFoldDB" id="A0A1G1WKS0"/>
<dbReference type="Pfam" id="PF00829">
    <property type="entry name" value="Ribosomal_L21p"/>
    <property type="match status" value="1"/>
</dbReference>
<comment type="similarity">
    <text evidence="1 6 7">Belongs to the bacterial ribosomal protein bL21 family.</text>
</comment>
<dbReference type="PROSITE" id="PS01169">
    <property type="entry name" value="RIBOSOMAL_L21"/>
    <property type="match status" value="1"/>
</dbReference>
<keyword evidence="5 6" id="KW-0687">Ribonucleoprotein</keyword>
<name>A0A1G1WKS0_9BACT</name>
<keyword evidence="4 6" id="KW-0689">Ribosomal protein</keyword>
<keyword evidence="2 6" id="KW-0699">rRNA-binding</keyword>
<sequence>MKYAVIETGGKQYKVSEGQTIEVEKITQPSSSKTSEKNKPVEFKQVLLLVDGDGIKIGRPTLDTTVKATVIDQVKGDKIHVYKYKAKTGYHRKIGHRQSLTRVLIEKIGAIKE</sequence>
<reference evidence="8 9" key="1">
    <citation type="journal article" date="2016" name="Nat. Commun.">
        <title>Thousands of microbial genomes shed light on interconnected biogeochemical processes in an aquifer system.</title>
        <authorList>
            <person name="Anantharaman K."/>
            <person name="Brown C.T."/>
            <person name="Hug L.A."/>
            <person name="Sharon I."/>
            <person name="Castelle C.J."/>
            <person name="Probst A.J."/>
            <person name="Thomas B.C."/>
            <person name="Singh A."/>
            <person name="Wilkins M.J."/>
            <person name="Karaoz U."/>
            <person name="Brodie E.L."/>
            <person name="Williams K.H."/>
            <person name="Hubbard S.S."/>
            <person name="Banfield J.F."/>
        </authorList>
    </citation>
    <scope>NUCLEOTIDE SEQUENCE [LARGE SCALE GENOMIC DNA]</scope>
</reference>
<comment type="caution">
    <text evidence="8">The sequence shown here is derived from an EMBL/GenBank/DDBJ whole genome shotgun (WGS) entry which is preliminary data.</text>
</comment>
<dbReference type="PANTHER" id="PTHR21349:SF0">
    <property type="entry name" value="LARGE RIBOSOMAL SUBUNIT PROTEIN BL21M"/>
    <property type="match status" value="1"/>
</dbReference>
<dbReference type="InterPro" id="IPR018258">
    <property type="entry name" value="Ribosomal_bL21_CS"/>
</dbReference>
<dbReference type="InterPro" id="IPR028909">
    <property type="entry name" value="bL21-like"/>
</dbReference>
<evidence type="ECO:0000256" key="4">
    <source>
        <dbReference type="ARBA" id="ARBA00022980"/>
    </source>
</evidence>
<evidence type="ECO:0000256" key="7">
    <source>
        <dbReference type="RuleBase" id="RU000562"/>
    </source>
</evidence>
<organism evidence="8 9">
    <name type="scientific">Candidatus Woykebacteria bacterium RBG_19FT_COMBO_43_10</name>
    <dbReference type="NCBI Taxonomy" id="1802598"/>
    <lineage>
        <taxon>Bacteria</taxon>
        <taxon>Candidatus Woykeibacteriota</taxon>
    </lineage>
</organism>
<evidence type="ECO:0000313" key="9">
    <source>
        <dbReference type="Proteomes" id="UP000176645"/>
    </source>
</evidence>
<evidence type="ECO:0000256" key="3">
    <source>
        <dbReference type="ARBA" id="ARBA00022884"/>
    </source>
</evidence>
<proteinExistence type="inferred from homology"/>